<dbReference type="EMBL" id="JAFDVD010000015">
    <property type="protein sequence ID" value="MBM6401375.1"/>
    <property type="molecule type" value="Genomic_DNA"/>
</dbReference>
<dbReference type="Proteomes" id="UP001430172">
    <property type="component" value="Unassembled WGS sequence"/>
</dbReference>
<keyword evidence="2" id="KW-1185">Reference proteome</keyword>
<dbReference type="RefSeq" id="WP_204131850.1">
    <property type="nucleotide sequence ID" value="NZ_JAFDVD010000015.1"/>
</dbReference>
<gene>
    <name evidence="1" type="ORF">JQN70_13330</name>
</gene>
<evidence type="ECO:0000313" key="2">
    <source>
        <dbReference type="Proteomes" id="UP001430172"/>
    </source>
</evidence>
<accession>A0ABS2CNB2</accession>
<name>A0ABS2CNB2_9MICO</name>
<proteinExistence type="predicted"/>
<protein>
    <submittedName>
        <fullName evidence="1">Uncharacterized protein</fullName>
    </submittedName>
</protein>
<sequence>MASTSQVPLSVGIDEVEDVRVSLTARESFRFHHGGSDAEAEQQLRMMLEDFILKCARDVHRNGYIGLSRQGYELTIAPSMTVITNYSTVHKERTWEQVKAGVRSRFGHTARASRGPRPEEGPELPAAAVVATLDPVTAFLTSRTLNAFAKLHGLKHVDDASLEAAIREALSIAMVSGSIGNNDGDTVVAVLHGDFTWLLSKDARAVVGVRRTRPTD</sequence>
<reference evidence="1" key="1">
    <citation type="submission" date="2021-02" db="EMBL/GenBank/DDBJ databases">
        <title>Phycicoccus sp. MQZ13P-5T, whole genome shotgun sequence.</title>
        <authorList>
            <person name="Tuo L."/>
        </authorList>
    </citation>
    <scope>NUCLEOTIDE SEQUENCE</scope>
    <source>
        <strain evidence="1">MQZ13P-5</strain>
    </source>
</reference>
<evidence type="ECO:0000313" key="1">
    <source>
        <dbReference type="EMBL" id="MBM6401375.1"/>
    </source>
</evidence>
<organism evidence="1 2">
    <name type="scientific">Phycicoccus sonneratiae</name>
    <dbReference type="NCBI Taxonomy" id="2807628"/>
    <lineage>
        <taxon>Bacteria</taxon>
        <taxon>Bacillati</taxon>
        <taxon>Actinomycetota</taxon>
        <taxon>Actinomycetes</taxon>
        <taxon>Micrococcales</taxon>
        <taxon>Intrasporangiaceae</taxon>
        <taxon>Phycicoccus</taxon>
    </lineage>
</organism>
<comment type="caution">
    <text evidence="1">The sequence shown here is derived from an EMBL/GenBank/DDBJ whole genome shotgun (WGS) entry which is preliminary data.</text>
</comment>